<protein>
    <submittedName>
        <fullName evidence="2">Mediator of DNA damage checkpoint protein 1</fullName>
    </submittedName>
</protein>
<organism evidence="2 3">
    <name type="scientific">Coemansia erecta</name>
    <dbReference type="NCBI Taxonomy" id="147472"/>
    <lineage>
        <taxon>Eukaryota</taxon>
        <taxon>Fungi</taxon>
        <taxon>Fungi incertae sedis</taxon>
        <taxon>Zoopagomycota</taxon>
        <taxon>Kickxellomycotina</taxon>
        <taxon>Kickxellomycetes</taxon>
        <taxon>Kickxellales</taxon>
        <taxon>Kickxellaceae</taxon>
        <taxon>Coemansia</taxon>
    </lineage>
</organism>
<dbReference type="Gene3D" id="3.40.50.10190">
    <property type="entry name" value="BRCT domain"/>
    <property type="match status" value="1"/>
</dbReference>
<reference evidence="2" key="1">
    <citation type="submission" date="2022-07" db="EMBL/GenBank/DDBJ databases">
        <title>Phylogenomic reconstructions and comparative analyses of Kickxellomycotina fungi.</title>
        <authorList>
            <person name="Reynolds N.K."/>
            <person name="Stajich J.E."/>
            <person name="Barry K."/>
            <person name="Grigoriev I.V."/>
            <person name="Crous P."/>
            <person name="Smith M.E."/>
        </authorList>
    </citation>
    <scope>NUCLEOTIDE SEQUENCE</scope>
    <source>
        <strain evidence="2">NBRC 32514</strain>
    </source>
</reference>
<feature type="compositionally biased region" description="Basic and acidic residues" evidence="1">
    <location>
        <begin position="1"/>
        <end position="10"/>
    </location>
</feature>
<comment type="caution">
    <text evidence="2">The sequence shown here is derived from an EMBL/GenBank/DDBJ whole genome shotgun (WGS) entry which is preliminary data.</text>
</comment>
<feature type="compositionally biased region" description="Low complexity" evidence="1">
    <location>
        <begin position="111"/>
        <end position="126"/>
    </location>
</feature>
<evidence type="ECO:0000256" key="1">
    <source>
        <dbReference type="SAM" id="MobiDB-lite"/>
    </source>
</evidence>
<feature type="non-terminal residue" evidence="2">
    <location>
        <position position="1"/>
    </location>
</feature>
<keyword evidence="3" id="KW-1185">Reference proteome</keyword>
<feature type="compositionally biased region" description="Low complexity" evidence="1">
    <location>
        <begin position="85"/>
        <end position="98"/>
    </location>
</feature>
<evidence type="ECO:0000313" key="3">
    <source>
        <dbReference type="Proteomes" id="UP001149813"/>
    </source>
</evidence>
<feature type="compositionally biased region" description="Low complexity" evidence="1">
    <location>
        <begin position="551"/>
        <end position="568"/>
    </location>
</feature>
<feature type="compositionally biased region" description="Low complexity" evidence="1">
    <location>
        <begin position="306"/>
        <end position="316"/>
    </location>
</feature>
<evidence type="ECO:0000313" key="2">
    <source>
        <dbReference type="EMBL" id="KAJ1723123.1"/>
    </source>
</evidence>
<proteinExistence type="predicted"/>
<feature type="region of interest" description="Disordered" evidence="1">
    <location>
        <begin position="204"/>
        <end position="316"/>
    </location>
</feature>
<sequence length="650" mass="68651">DDRISTRIREPISAQPAPAARPRRSQQGLGQPVARQPRALRSTGSENHDMRAAAVKPSQRTRARPLNLVSTGSGGGSGGIGSGSGVPRTPRTPRTPVRLSGSPAPDGFPELAPLPSAPLSARAARPPRLPPAKQRRHTLAPPVSQQQQTQTQTQQVVEIDLSSSPMLPAPEALLGLAVADDDDDGRLPAEGAHEAIQAPVVVLRPPPLQKPRRITRRTSASLRDSLSRLPGAKGVARTQLTSKRRRVLAHQDTPPRLPSPGAADPGDPADPVDPADPADAVDSAGSVDPRGSAELAPPPSPPPTTAPTTAPTTPLPTRFTLATLTGFASAAEQRRATQQLRSRRTISVTDDPMLADVCVSGGPLARKLKVLCALARGTPLVDVRWIADTESGDPVDDYVPESPDVEALWGVSVRETLARARRGADEGCRLLAGFCVHIDESVAEARDISVLACAAGAYVLGVTRPGRRGSAEPHESLALEPAGWSTAGTLSDGSSGSGSSSTEPDDDADSDWDAKADGRVQRPRGRRRPRKTLPRLSVRPKLQREPSLVLAAPAAVSRSTSATSTASLAKRRRIDSPRLESAEGALALVEMLKRQRVELGVPPEARLLVVVEELRAPRGVREQWVVGGALVVAPEDIIQSVLHCELTFLP</sequence>
<feature type="compositionally biased region" description="Basic residues" evidence="1">
    <location>
        <begin position="521"/>
        <end position="533"/>
    </location>
</feature>
<dbReference type="Proteomes" id="UP001149813">
    <property type="component" value="Unassembled WGS sequence"/>
</dbReference>
<feature type="region of interest" description="Disordered" evidence="1">
    <location>
        <begin position="466"/>
        <end position="571"/>
    </location>
</feature>
<feature type="compositionally biased region" description="Low complexity" evidence="1">
    <location>
        <begin position="485"/>
        <end position="502"/>
    </location>
</feature>
<feature type="compositionally biased region" description="Gly residues" evidence="1">
    <location>
        <begin position="72"/>
        <end position="84"/>
    </location>
</feature>
<dbReference type="AlphaFoldDB" id="A0A9W7Y2P3"/>
<gene>
    <name evidence="2" type="primary">MDC1</name>
    <name evidence="2" type="ORF">LPJ53_002528</name>
</gene>
<feature type="compositionally biased region" description="Low complexity" evidence="1">
    <location>
        <begin position="275"/>
        <end position="289"/>
    </location>
</feature>
<feature type="compositionally biased region" description="Low complexity" evidence="1">
    <location>
        <begin position="145"/>
        <end position="154"/>
    </location>
</feature>
<feature type="compositionally biased region" description="Pro residues" evidence="1">
    <location>
        <begin position="296"/>
        <end position="305"/>
    </location>
</feature>
<feature type="region of interest" description="Disordered" evidence="1">
    <location>
        <begin position="1"/>
        <end position="154"/>
    </location>
</feature>
<dbReference type="OrthoDB" id="342264at2759"/>
<dbReference type="EMBL" id="JANBOJ010000080">
    <property type="protein sequence ID" value="KAJ1723123.1"/>
    <property type="molecule type" value="Genomic_DNA"/>
</dbReference>
<accession>A0A9W7Y2P3</accession>
<dbReference type="InterPro" id="IPR036420">
    <property type="entry name" value="BRCT_dom_sf"/>
</dbReference>
<name>A0A9W7Y2P3_9FUNG</name>